<reference evidence="1 2" key="1">
    <citation type="submission" date="2016-10" db="EMBL/GenBank/DDBJ databases">
        <authorList>
            <person name="de Groot N.N."/>
        </authorList>
    </citation>
    <scope>NUCLEOTIDE SEQUENCE [LARGE SCALE GENOMIC DNA]</scope>
    <source>
        <strain evidence="1 2">DSM 19012</strain>
    </source>
</reference>
<gene>
    <name evidence="1" type="ORF">SAMN05444380_105132</name>
</gene>
<name>A0A1I1X465_9BACT</name>
<evidence type="ECO:0000313" key="2">
    <source>
        <dbReference type="Proteomes" id="UP000181976"/>
    </source>
</evidence>
<dbReference type="InParanoid" id="A0A1I1X465"/>
<sequence>MGFVWRSYMMLYSFWFDLVVDVSCKMEISAHFLTYYKVEFFSGKTFLYIDVIPFSVNSPSAFRSDV</sequence>
<accession>A0A1I1X465</accession>
<dbReference type="AlphaFoldDB" id="A0A1I1X465"/>
<organism evidence="1 2">
    <name type="scientific">Thermophagus xiamenensis</name>
    <dbReference type="NCBI Taxonomy" id="385682"/>
    <lineage>
        <taxon>Bacteria</taxon>
        <taxon>Pseudomonadati</taxon>
        <taxon>Bacteroidota</taxon>
        <taxon>Bacteroidia</taxon>
        <taxon>Marinilabiliales</taxon>
        <taxon>Marinilabiliaceae</taxon>
        <taxon>Thermophagus</taxon>
    </lineage>
</organism>
<evidence type="ECO:0000313" key="1">
    <source>
        <dbReference type="EMBL" id="SFE02196.1"/>
    </source>
</evidence>
<proteinExistence type="predicted"/>
<dbReference type="EMBL" id="FONA01000005">
    <property type="protein sequence ID" value="SFE02196.1"/>
    <property type="molecule type" value="Genomic_DNA"/>
</dbReference>
<protein>
    <submittedName>
        <fullName evidence="1">Uncharacterized protein</fullName>
    </submittedName>
</protein>
<keyword evidence="2" id="KW-1185">Reference proteome</keyword>
<dbReference type="Proteomes" id="UP000181976">
    <property type="component" value="Unassembled WGS sequence"/>
</dbReference>